<evidence type="ECO:0000256" key="1">
    <source>
        <dbReference type="SAM" id="SignalP"/>
    </source>
</evidence>
<evidence type="ECO:0000259" key="2">
    <source>
        <dbReference type="PROSITE" id="PS51704"/>
    </source>
</evidence>
<feature type="chain" id="PRO_5045330249" evidence="1">
    <location>
        <begin position="20"/>
        <end position="265"/>
    </location>
</feature>
<dbReference type="PANTHER" id="PTHR46211:SF1">
    <property type="entry name" value="GLYCEROPHOSPHODIESTER PHOSPHODIESTERASE, CYTOPLASMIC"/>
    <property type="match status" value="1"/>
</dbReference>
<dbReference type="CDD" id="cd08582">
    <property type="entry name" value="GDPD_like_2"/>
    <property type="match status" value="1"/>
</dbReference>
<evidence type="ECO:0000313" key="3">
    <source>
        <dbReference type="EMBL" id="MCW1914442.1"/>
    </source>
</evidence>
<protein>
    <submittedName>
        <fullName evidence="3">Glycerophosphodiester phosphodiesterase</fullName>
    </submittedName>
</protein>
<reference evidence="3" key="1">
    <citation type="submission" date="2022-10" db="EMBL/GenBank/DDBJ databases">
        <title>Luteolibacter sp. GHJ8, whole genome shotgun sequencing project.</title>
        <authorList>
            <person name="Zhao G."/>
            <person name="Shen L."/>
        </authorList>
    </citation>
    <scope>NUCLEOTIDE SEQUENCE</scope>
    <source>
        <strain evidence="3">GHJ8</strain>
    </source>
</reference>
<comment type="caution">
    <text evidence="3">The sequence shown here is derived from an EMBL/GenBank/DDBJ whole genome shotgun (WGS) entry which is preliminary data.</text>
</comment>
<name>A0ABT3G3L3_9BACT</name>
<feature type="domain" description="GP-PDE" evidence="2">
    <location>
        <begin position="23"/>
        <end position="263"/>
    </location>
</feature>
<gene>
    <name evidence="3" type="ORF">OJ996_12710</name>
</gene>
<dbReference type="Gene3D" id="3.20.20.190">
    <property type="entry name" value="Phosphatidylinositol (PI) phosphodiesterase"/>
    <property type="match status" value="1"/>
</dbReference>
<dbReference type="Pfam" id="PF03009">
    <property type="entry name" value="GDPD"/>
    <property type="match status" value="1"/>
</dbReference>
<proteinExistence type="predicted"/>
<keyword evidence="4" id="KW-1185">Reference proteome</keyword>
<dbReference type="EMBL" id="JAPDDR010000006">
    <property type="protein sequence ID" value="MCW1914442.1"/>
    <property type="molecule type" value="Genomic_DNA"/>
</dbReference>
<keyword evidence="1" id="KW-0732">Signal</keyword>
<dbReference type="RefSeq" id="WP_264513970.1">
    <property type="nucleotide sequence ID" value="NZ_JAPDDR010000006.1"/>
</dbReference>
<dbReference type="InterPro" id="IPR030395">
    <property type="entry name" value="GP_PDE_dom"/>
</dbReference>
<dbReference type="PANTHER" id="PTHR46211">
    <property type="entry name" value="GLYCEROPHOSPHORYL DIESTER PHOSPHODIESTERASE"/>
    <property type="match status" value="1"/>
</dbReference>
<dbReference type="Proteomes" id="UP001165653">
    <property type="component" value="Unassembled WGS sequence"/>
</dbReference>
<feature type="signal peptide" evidence="1">
    <location>
        <begin position="1"/>
        <end position="19"/>
    </location>
</feature>
<dbReference type="PROSITE" id="PS51704">
    <property type="entry name" value="GP_PDE"/>
    <property type="match status" value="1"/>
</dbReference>
<organism evidence="3 4">
    <name type="scientific">Luteolibacter rhizosphaerae</name>
    <dbReference type="NCBI Taxonomy" id="2989719"/>
    <lineage>
        <taxon>Bacteria</taxon>
        <taxon>Pseudomonadati</taxon>
        <taxon>Verrucomicrobiota</taxon>
        <taxon>Verrucomicrobiia</taxon>
        <taxon>Verrucomicrobiales</taxon>
        <taxon>Verrucomicrobiaceae</taxon>
        <taxon>Luteolibacter</taxon>
    </lineage>
</organism>
<accession>A0ABT3G3L3</accession>
<dbReference type="InterPro" id="IPR017946">
    <property type="entry name" value="PLC-like_Pdiesterase_TIM-brl"/>
</dbReference>
<sequence>MKILSATACSVIFSVMATAADLPLLVAHRGASHAAPENTLSAFKLAWEEGADGIEGDFYLSSDGEVVCIHDKDTKRTAGTALVVAETPWKELSKLDVGSWKSPEYKGERIPLLAEVLDVLPAGKRFFLEVKCGPEIVPALKKILAEKKADPARVTIISFNADVISESRKELPAYQAHWITDLKDFADPAKRESYEKQLGKCGSQGLQFKAASPVEGPWLASIKSKGLLLTSWTVDDATLAKKMIGFGVNHITTNRPGPLRKELAR</sequence>
<evidence type="ECO:0000313" key="4">
    <source>
        <dbReference type="Proteomes" id="UP001165653"/>
    </source>
</evidence>
<dbReference type="SUPFAM" id="SSF51695">
    <property type="entry name" value="PLC-like phosphodiesterases"/>
    <property type="match status" value="1"/>
</dbReference>